<keyword evidence="1" id="KW-0378">Hydrolase</keyword>
<dbReference type="Proteomes" id="UP000199636">
    <property type="component" value="Unassembled WGS sequence"/>
</dbReference>
<evidence type="ECO:0000256" key="1">
    <source>
        <dbReference type="ARBA" id="ARBA00022801"/>
    </source>
</evidence>
<dbReference type="PANTHER" id="PTHR42680:SF3">
    <property type="entry name" value="DCTP DEAMINASE"/>
    <property type="match status" value="1"/>
</dbReference>
<dbReference type="InterPro" id="IPR033704">
    <property type="entry name" value="dUTPase_trimeric"/>
</dbReference>
<dbReference type="RefSeq" id="WP_090264689.1">
    <property type="nucleotide sequence ID" value="NZ_FNDS01000007.1"/>
</dbReference>
<name>A0A1G8JD40_9PSED</name>
<evidence type="ECO:0000256" key="3">
    <source>
        <dbReference type="SAM" id="Phobius"/>
    </source>
</evidence>
<protein>
    <submittedName>
        <fullName evidence="4">dCTP deaminase</fullName>
    </submittedName>
</protein>
<reference evidence="5" key="1">
    <citation type="submission" date="2016-10" db="EMBL/GenBank/DDBJ databases">
        <authorList>
            <person name="Varghese N."/>
            <person name="Submissions S."/>
        </authorList>
    </citation>
    <scope>NUCLEOTIDE SEQUENCE [LARGE SCALE GENOMIC DNA]</scope>
    <source>
        <strain evidence="5">CCM 7469</strain>
    </source>
</reference>
<dbReference type="InterPro" id="IPR036157">
    <property type="entry name" value="dUTPase-like_sf"/>
</dbReference>
<dbReference type="InterPro" id="IPR011962">
    <property type="entry name" value="dCTP_deaminase"/>
</dbReference>
<dbReference type="OrthoDB" id="798159at2"/>
<dbReference type="CDD" id="cd07557">
    <property type="entry name" value="trimeric_dUTPase"/>
    <property type="match status" value="1"/>
</dbReference>
<evidence type="ECO:0000256" key="2">
    <source>
        <dbReference type="ARBA" id="ARBA00023080"/>
    </source>
</evidence>
<accession>A0A1G8JD40</accession>
<dbReference type="PANTHER" id="PTHR42680">
    <property type="entry name" value="DCTP DEAMINASE"/>
    <property type="match status" value="1"/>
</dbReference>
<keyword evidence="3" id="KW-0812">Transmembrane</keyword>
<dbReference type="GO" id="GO:0008829">
    <property type="term" value="F:dCTP deaminase activity"/>
    <property type="evidence" value="ECO:0007669"/>
    <property type="project" value="InterPro"/>
</dbReference>
<dbReference type="EMBL" id="FNDS01000007">
    <property type="protein sequence ID" value="SDI29178.1"/>
    <property type="molecule type" value="Genomic_DNA"/>
</dbReference>
<organism evidence="4 5">
    <name type="scientific">Pseudomonas panipatensis</name>
    <dbReference type="NCBI Taxonomy" id="428992"/>
    <lineage>
        <taxon>Bacteria</taxon>
        <taxon>Pseudomonadati</taxon>
        <taxon>Pseudomonadota</taxon>
        <taxon>Gammaproteobacteria</taxon>
        <taxon>Pseudomonadales</taxon>
        <taxon>Pseudomonadaceae</taxon>
        <taxon>Pseudomonas</taxon>
    </lineage>
</organism>
<evidence type="ECO:0000313" key="4">
    <source>
        <dbReference type="EMBL" id="SDI29178.1"/>
    </source>
</evidence>
<sequence>MFWSGDKLSEELANIVKNEDGSTDNIKVDCAAVSLTVGDEVYITPSDPDNSKDTGVKKKLTDKKSQFVIPKGQFAFLLTNEIISVPDNALALISFKATYKFKGLINVSGFHVDPGWSGRLTFSVYNAGPLDITLEKGDAFALIWFAELDRASSDAYKKKSTTSPPKSLDSKLISNMTGEVFSPTKLKGEIDALKKEILTLESKIVTRYSTVIFAIFVAILGFGMRDIIFKAINDLTGTHFLAVQQAQPPEQNPQKGN</sequence>
<keyword evidence="5" id="KW-1185">Reference proteome</keyword>
<keyword evidence="2" id="KW-0546">Nucleotide metabolism</keyword>
<feature type="transmembrane region" description="Helical" evidence="3">
    <location>
        <begin position="204"/>
        <end position="223"/>
    </location>
</feature>
<dbReference type="AlphaFoldDB" id="A0A1G8JD40"/>
<dbReference type="Gene3D" id="2.70.40.10">
    <property type="match status" value="1"/>
</dbReference>
<proteinExistence type="predicted"/>
<evidence type="ECO:0000313" key="5">
    <source>
        <dbReference type="Proteomes" id="UP000199636"/>
    </source>
</evidence>
<dbReference type="GO" id="GO:0006229">
    <property type="term" value="P:dUTP biosynthetic process"/>
    <property type="evidence" value="ECO:0007669"/>
    <property type="project" value="InterPro"/>
</dbReference>
<gene>
    <name evidence="4" type="ORF">SAMN05216272_107318</name>
</gene>
<dbReference type="Pfam" id="PF22769">
    <property type="entry name" value="DCD"/>
    <property type="match status" value="1"/>
</dbReference>
<dbReference type="STRING" id="428992.SAMN05216272_107318"/>
<keyword evidence="3" id="KW-0472">Membrane</keyword>
<dbReference type="SUPFAM" id="SSF51283">
    <property type="entry name" value="dUTPase-like"/>
    <property type="match status" value="1"/>
</dbReference>
<keyword evidence="3" id="KW-1133">Transmembrane helix</keyword>